<evidence type="ECO:0000313" key="2">
    <source>
        <dbReference type="Proteomes" id="UP000660729"/>
    </source>
</evidence>
<dbReference type="PANTHER" id="PTHR31531:SF2">
    <property type="entry name" value="E3 UBIQUITIN-PROTEIN LIGASE E3D"/>
    <property type="match status" value="1"/>
</dbReference>
<name>A0A8H6RK91_9PEZI</name>
<dbReference type="InterPro" id="IPR019193">
    <property type="entry name" value="UBQ-conj_enz_E2-bd_prot"/>
</dbReference>
<dbReference type="GO" id="GO:0005634">
    <property type="term" value="C:nucleus"/>
    <property type="evidence" value="ECO:0007669"/>
    <property type="project" value="TreeGrafter"/>
</dbReference>
<dbReference type="AlphaFoldDB" id="A0A8H6RK91"/>
<reference evidence="1" key="1">
    <citation type="submission" date="2020-04" db="EMBL/GenBank/DDBJ databases">
        <title>Draft genome resource of the tomato pathogen Pseudocercospora fuligena.</title>
        <authorList>
            <person name="Zaccaron A."/>
        </authorList>
    </citation>
    <scope>NUCLEOTIDE SEQUENCE</scope>
    <source>
        <strain evidence="1">PF001</strain>
    </source>
</reference>
<dbReference type="GO" id="GO:0030332">
    <property type="term" value="F:cyclin binding"/>
    <property type="evidence" value="ECO:0007669"/>
    <property type="project" value="TreeGrafter"/>
</dbReference>
<protein>
    <recommendedName>
        <fullName evidence="3">Ubiquitin-conjugating enzyme E2C-binding protein</fullName>
    </recommendedName>
</protein>
<comment type="caution">
    <text evidence="1">The sequence shown here is derived from an EMBL/GenBank/DDBJ whole genome shotgun (WGS) entry which is preliminary data.</text>
</comment>
<dbReference type="GO" id="GO:0043161">
    <property type="term" value="P:proteasome-mediated ubiquitin-dependent protein catabolic process"/>
    <property type="evidence" value="ECO:0007669"/>
    <property type="project" value="TreeGrafter"/>
</dbReference>
<keyword evidence="2" id="KW-1185">Reference proteome</keyword>
<dbReference type="PANTHER" id="PTHR31531">
    <property type="entry name" value="E3 UBIQUITIN-PROTEIN LIGASE E3D FAMILY MEMBER"/>
    <property type="match status" value="1"/>
</dbReference>
<dbReference type="GO" id="GO:0051865">
    <property type="term" value="P:protein autoubiquitination"/>
    <property type="evidence" value="ECO:0007669"/>
    <property type="project" value="TreeGrafter"/>
</dbReference>
<dbReference type="GO" id="GO:0006513">
    <property type="term" value="P:protein monoubiquitination"/>
    <property type="evidence" value="ECO:0007669"/>
    <property type="project" value="TreeGrafter"/>
</dbReference>
<sequence length="459" mass="50726">TKSPHWIGPLSLVHRIRQALSAFLAFPISLPTSHSTITNMTIHLYAEHLVNIRALSIQAALSTVSNKQTRATLSAEGDTLTLEHEGESASIKLPIQVPGGHNDATLTIPAAPTKDLSFRVSLQEKPESNGLLTNGTIDSENVVPWAADVLTADTEIRCVHCTSVLVQRHSVRVWKNLPSENWAEMMDFWHCHRPHVPHNHDHKTPAKGYGADSTLTIQSGVGLVDPVDFVLAPEDCTSLKVGALNSPCHPSFVCTSGPKRTGPFRPQGRKLWKRWDMAISSIVSSDHDEILRCATCNTIVGHVHTSGGYKLQKQHLSLSASPSHKSASYSPEKWLACLLLASIDTQGVRKFTVRSTTSDHVALKLWIFTPDINVSSSAAIASEPMRAVKVFWQDCTLLSDDIGALNRQALMEGELELPPQEMDQLRDKLMRSKFVLPEPARKFQNWDVALLPRFRLDEL</sequence>
<organism evidence="1 2">
    <name type="scientific">Pseudocercospora fuligena</name>
    <dbReference type="NCBI Taxonomy" id="685502"/>
    <lineage>
        <taxon>Eukaryota</taxon>
        <taxon>Fungi</taxon>
        <taxon>Dikarya</taxon>
        <taxon>Ascomycota</taxon>
        <taxon>Pezizomycotina</taxon>
        <taxon>Dothideomycetes</taxon>
        <taxon>Dothideomycetidae</taxon>
        <taxon>Mycosphaerellales</taxon>
        <taxon>Mycosphaerellaceae</taxon>
        <taxon>Pseudocercospora</taxon>
    </lineage>
</organism>
<feature type="non-terminal residue" evidence="1">
    <location>
        <position position="1"/>
    </location>
</feature>
<dbReference type="EMBL" id="JABCIY010000119">
    <property type="protein sequence ID" value="KAF7192559.1"/>
    <property type="molecule type" value="Genomic_DNA"/>
</dbReference>
<dbReference type="GO" id="GO:0061630">
    <property type="term" value="F:ubiquitin protein ligase activity"/>
    <property type="evidence" value="ECO:0007669"/>
    <property type="project" value="TreeGrafter"/>
</dbReference>
<proteinExistence type="predicted"/>
<evidence type="ECO:0008006" key="3">
    <source>
        <dbReference type="Google" id="ProtNLM"/>
    </source>
</evidence>
<gene>
    <name evidence="1" type="ORF">HII31_06106</name>
</gene>
<accession>A0A8H6RK91</accession>
<dbReference type="GO" id="GO:0000151">
    <property type="term" value="C:ubiquitin ligase complex"/>
    <property type="evidence" value="ECO:0007669"/>
    <property type="project" value="TreeGrafter"/>
</dbReference>
<dbReference type="OrthoDB" id="386949at2759"/>
<dbReference type="GO" id="GO:0031624">
    <property type="term" value="F:ubiquitin conjugating enzyme binding"/>
    <property type="evidence" value="ECO:0007669"/>
    <property type="project" value="TreeGrafter"/>
</dbReference>
<dbReference type="GO" id="GO:0005829">
    <property type="term" value="C:cytosol"/>
    <property type="evidence" value="ECO:0007669"/>
    <property type="project" value="TreeGrafter"/>
</dbReference>
<dbReference type="GO" id="GO:0000209">
    <property type="term" value="P:protein polyubiquitination"/>
    <property type="evidence" value="ECO:0007669"/>
    <property type="project" value="TreeGrafter"/>
</dbReference>
<dbReference type="Proteomes" id="UP000660729">
    <property type="component" value="Unassembled WGS sequence"/>
</dbReference>
<dbReference type="Pfam" id="PF09814">
    <property type="entry name" value="HECT_2"/>
    <property type="match status" value="1"/>
</dbReference>
<evidence type="ECO:0000313" key="1">
    <source>
        <dbReference type="EMBL" id="KAF7192559.1"/>
    </source>
</evidence>
<feature type="non-terminal residue" evidence="1">
    <location>
        <position position="459"/>
    </location>
</feature>